<dbReference type="eggNOG" id="arCOG03430">
    <property type="taxonomic scope" value="Archaea"/>
</dbReference>
<name>Q0W923_METAR</name>
<gene>
    <name evidence="3" type="ORF">LRC75</name>
</gene>
<dbReference type="RefSeq" id="WP_012037382.1">
    <property type="nucleotide sequence ID" value="NC_009464.1"/>
</dbReference>
<organism evidence="3 4">
    <name type="scientific">Methanocella arvoryzae (strain DSM 22066 / NBRC 105507 / MRE50)</name>
    <dbReference type="NCBI Taxonomy" id="351160"/>
    <lineage>
        <taxon>Archaea</taxon>
        <taxon>Methanobacteriati</taxon>
        <taxon>Methanobacteriota</taxon>
        <taxon>Stenosarchaea group</taxon>
        <taxon>Methanomicrobia</taxon>
        <taxon>Methanocellales</taxon>
        <taxon>Methanocellaceae</taxon>
        <taxon>Methanocella</taxon>
    </lineage>
</organism>
<dbReference type="GeneID" id="5144877"/>
<dbReference type="InterPro" id="IPR007527">
    <property type="entry name" value="Znf_SWIM"/>
</dbReference>
<dbReference type="AlphaFoldDB" id="Q0W923"/>
<feature type="domain" description="SWIM-type" evidence="2">
    <location>
        <begin position="52"/>
        <end position="87"/>
    </location>
</feature>
<evidence type="ECO:0000256" key="1">
    <source>
        <dbReference type="PROSITE-ProRule" id="PRU00325"/>
    </source>
</evidence>
<evidence type="ECO:0000259" key="2">
    <source>
        <dbReference type="PROSITE" id="PS50966"/>
    </source>
</evidence>
<evidence type="ECO:0000313" key="4">
    <source>
        <dbReference type="Proteomes" id="UP000000663"/>
    </source>
</evidence>
<dbReference type="EMBL" id="AM114193">
    <property type="protein sequence ID" value="CAJ35103.1"/>
    <property type="molecule type" value="Genomic_DNA"/>
</dbReference>
<dbReference type="Proteomes" id="UP000000663">
    <property type="component" value="Chromosome"/>
</dbReference>
<keyword evidence="1" id="KW-0862">Zinc</keyword>
<dbReference type="OrthoDB" id="41163at2157"/>
<sequence>MPDFTDDDLIDIFGDRTYGRGLDYYQSGNVTDPLKINGVLYAEVWGSADEPYQTSVTIDEGGNIFSDCSCPFGDMCKHGVAVMLAWMHEPSSFMDGDRVIKSLESRSREELLETLKKLLYRHRGLIKEIGVSKAAVKNADISVIVKRIGRAINPGREYYDGSMLVNKLEPIMEETYALSSEGRRKDAAIVFLKLIDSCLDVLQDGIDDEADEIGDLIVECSEAFSENVDTLEEEAKEELIDPVLTSIWKDDWSYGLEDMLSALITRKNIDTVRQHFLKNIEANHDISHNRKGDIIKLLGDIYKSYGKPDEKVRLAEECLADKDDYARLATAKLESGDEVGAFVVVMRGLSEKEGRSVLLDDLYFDLALRLVDNKPELIDHRTSLIPALNILSGWFDAKRYAGVSGLFSKIGKLDELHETMIKCIKNKDTVAQALIYDGNVNAAIKLATDKPDLHPNVQFEIAKAAKNRGMEDEAAGIIRSFAVRKRHLWDRQLPSDELIELMISRSDMRTLRAICDQIISNKTVDIAEKMLPGLARRYPELAASLLKAFYDRMAVQVIANAARLIGGGMPEQMIDICMRKIMRDCLKSHSYYDDAMLLLKAVRDICVQGSMEQKWASIIREFASKNKGKKKLIGMIEREFGGI</sequence>
<protein>
    <recommendedName>
        <fullName evidence="2">SWIM-type domain-containing protein</fullName>
    </recommendedName>
</protein>
<accession>Q0W923</accession>
<evidence type="ECO:0000313" key="3">
    <source>
        <dbReference type="EMBL" id="CAJ35103.1"/>
    </source>
</evidence>
<dbReference type="KEGG" id="rci:LRC75"/>
<dbReference type="Pfam" id="PF04434">
    <property type="entry name" value="SWIM"/>
    <property type="match status" value="1"/>
</dbReference>
<keyword evidence="1" id="KW-0479">Metal-binding</keyword>
<reference evidence="3 4" key="1">
    <citation type="journal article" date="2006" name="Science">
        <title>Genome of rice cluster I archaea -- the key methane producers in the rice rhizosphere.</title>
        <authorList>
            <person name="Erkel C."/>
            <person name="Kube M."/>
            <person name="Reinhardt R."/>
            <person name="Liesack W."/>
        </authorList>
    </citation>
    <scope>NUCLEOTIDE SEQUENCE [LARGE SCALE GENOMIC DNA]</scope>
    <source>
        <strain evidence="4">DSM 22066 / NBRC 105507 / MRE50</strain>
    </source>
</reference>
<proteinExistence type="predicted"/>
<keyword evidence="4" id="KW-1185">Reference proteome</keyword>
<dbReference type="GO" id="GO:0008270">
    <property type="term" value="F:zinc ion binding"/>
    <property type="evidence" value="ECO:0007669"/>
    <property type="project" value="UniProtKB-KW"/>
</dbReference>
<dbReference type="PROSITE" id="PS50966">
    <property type="entry name" value="ZF_SWIM"/>
    <property type="match status" value="1"/>
</dbReference>
<keyword evidence="1" id="KW-0863">Zinc-finger</keyword>